<dbReference type="EMBL" id="KL250616">
    <property type="protein sequence ID" value="KGB34525.1"/>
    <property type="molecule type" value="Genomic_DNA"/>
</dbReference>
<dbReference type="AlphaFoldDB" id="A0A094ZIY3"/>
<evidence type="ECO:0000313" key="2">
    <source>
        <dbReference type="EMBL" id="KGB34525.1"/>
    </source>
</evidence>
<proteinExistence type="predicted"/>
<gene>
    <name evidence="2" type="ORF">MS3_02742</name>
</gene>
<protein>
    <submittedName>
        <fullName evidence="2">Uncharacterized protein</fullName>
    </submittedName>
</protein>
<sequence>MSELKFNNKANLQSVTAKPNPNLPVTITS</sequence>
<evidence type="ECO:0000256" key="1">
    <source>
        <dbReference type="SAM" id="MobiDB-lite"/>
    </source>
</evidence>
<organism evidence="2">
    <name type="scientific">Schistosoma haematobium</name>
    <name type="common">Blood fluke</name>
    <dbReference type="NCBI Taxonomy" id="6185"/>
    <lineage>
        <taxon>Eukaryota</taxon>
        <taxon>Metazoa</taxon>
        <taxon>Spiralia</taxon>
        <taxon>Lophotrochozoa</taxon>
        <taxon>Platyhelminthes</taxon>
        <taxon>Trematoda</taxon>
        <taxon>Digenea</taxon>
        <taxon>Strigeidida</taxon>
        <taxon>Schistosomatoidea</taxon>
        <taxon>Schistosomatidae</taxon>
        <taxon>Schistosoma</taxon>
    </lineage>
</organism>
<accession>A0A094ZIY3</accession>
<feature type="compositionally biased region" description="Polar residues" evidence="1">
    <location>
        <begin position="8"/>
        <end position="29"/>
    </location>
</feature>
<feature type="region of interest" description="Disordered" evidence="1">
    <location>
        <begin position="1"/>
        <end position="29"/>
    </location>
</feature>
<reference evidence="2" key="1">
    <citation type="journal article" date="2012" name="Nat. Genet.">
        <title>Whole-genome sequence of Schistosoma haematobium.</title>
        <authorList>
            <person name="Young N.D."/>
            <person name="Jex A.R."/>
            <person name="Li B."/>
            <person name="Liu S."/>
            <person name="Yang L."/>
            <person name="Xiong Z."/>
            <person name="Li Y."/>
            <person name="Cantacessi C."/>
            <person name="Hall R.S."/>
            <person name="Xu X."/>
            <person name="Chen F."/>
            <person name="Wu X."/>
            <person name="Zerlotini A."/>
            <person name="Oliveira G."/>
            <person name="Hofmann A."/>
            <person name="Zhang G."/>
            <person name="Fang X."/>
            <person name="Kang Y."/>
            <person name="Campbell B.E."/>
            <person name="Loukas A."/>
            <person name="Ranganathan S."/>
            <person name="Rollinson D."/>
            <person name="Rinaldi G."/>
            <person name="Brindley P.J."/>
            <person name="Yang H."/>
            <person name="Wang J."/>
            <person name="Wang J."/>
            <person name="Gasser R.B."/>
        </authorList>
    </citation>
    <scope>NUCLEOTIDE SEQUENCE [LARGE SCALE GENOMIC DNA]</scope>
</reference>
<name>A0A094ZIY3_SCHHA</name>